<proteinExistence type="predicted"/>
<dbReference type="EMBL" id="JARPZN010000043">
    <property type="protein sequence ID" value="MDT2692214.1"/>
    <property type="molecule type" value="Genomic_DNA"/>
</dbReference>
<sequence length="167" mass="18592">MNQRLINQLETYGVDFDKAAEVYEVADRTSGAAIGESYHSYLTGVLTAYNESKKAEINQLAESFYKSSLESMKAVEKTSDPVSQITKEEVLQLSPTEATRLRNKIGAEAYNSIMEGKKAPIKQLLEEPSDSHETYEQYRGANLQEIPVSTAMLIKKEAPSIYATLSK</sequence>
<reference evidence="1" key="1">
    <citation type="submission" date="2023-03" db="EMBL/GenBank/DDBJ databases">
        <authorList>
            <person name="Shen W."/>
            <person name="Cai J."/>
        </authorList>
    </citation>
    <scope>NUCLEOTIDE SEQUENCE</scope>
    <source>
        <strain evidence="1">K69-2</strain>
    </source>
</reference>
<dbReference type="AlphaFoldDB" id="A0AAE4HTR3"/>
<dbReference type="Proteomes" id="UP001183682">
    <property type="component" value="Unassembled WGS sequence"/>
</dbReference>
<comment type="caution">
    <text evidence="1">The sequence shown here is derived from an EMBL/GenBank/DDBJ whole genome shotgun (WGS) entry which is preliminary data.</text>
</comment>
<gene>
    <name evidence="1" type="ORF">P7E30_18820</name>
</gene>
<organism evidence="1 2">
    <name type="scientific">Enterococcus gallinarum</name>
    <dbReference type="NCBI Taxonomy" id="1353"/>
    <lineage>
        <taxon>Bacteria</taxon>
        <taxon>Bacillati</taxon>
        <taxon>Bacillota</taxon>
        <taxon>Bacilli</taxon>
        <taxon>Lactobacillales</taxon>
        <taxon>Enterococcaceae</taxon>
        <taxon>Enterococcus</taxon>
    </lineage>
</organism>
<accession>A0AAE4HTR3</accession>
<name>A0AAE4HTR3_ENTGA</name>
<evidence type="ECO:0000313" key="1">
    <source>
        <dbReference type="EMBL" id="MDT2692214.1"/>
    </source>
</evidence>
<protein>
    <submittedName>
        <fullName evidence="1">Uncharacterized protein</fullName>
    </submittedName>
</protein>
<dbReference type="RefSeq" id="WP_311810202.1">
    <property type="nucleotide sequence ID" value="NZ_JARPZN010000043.1"/>
</dbReference>
<evidence type="ECO:0000313" key="2">
    <source>
        <dbReference type="Proteomes" id="UP001183682"/>
    </source>
</evidence>